<reference evidence="6" key="1">
    <citation type="submission" date="2020-12" db="EMBL/GenBank/DDBJ databases">
        <authorList>
            <person name="Iha C."/>
        </authorList>
    </citation>
    <scope>NUCLEOTIDE SEQUENCE</scope>
</reference>
<proteinExistence type="predicted"/>
<dbReference type="GO" id="GO:0008270">
    <property type="term" value="F:zinc ion binding"/>
    <property type="evidence" value="ECO:0007669"/>
    <property type="project" value="UniProtKB-KW"/>
</dbReference>
<dbReference type="GO" id="GO:0005739">
    <property type="term" value="C:mitochondrion"/>
    <property type="evidence" value="ECO:0007669"/>
    <property type="project" value="TreeGrafter"/>
</dbReference>
<dbReference type="GO" id="GO:0030150">
    <property type="term" value="P:protein import into mitochondrial matrix"/>
    <property type="evidence" value="ECO:0007669"/>
    <property type="project" value="TreeGrafter"/>
</dbReference>
<evidence type="ECO:0000256" key="2">
    <source>
        <dbReference type="ARBA" id="ARBA00022771"/>
    </source>
</evidence>
<protein>
    <recommendedName>
        <fullName evidence="5">DNL-type domain-containing protein</fullName>
    </recommendedName>
</protein>
<keyword evidence="3" id="KW-0862">Zinc</keyword>
<dbReference type="PANTHER" id="PTHR20922">
    <property type="entry name" value="DNL-TYPE ZINC FINGER PROTEIN"/>
    <property type="match status" value="1"/>
</dbReference>
<dbReference type="GO" id="GO:0051087">
    <property type="term" value="F:protein-folding chaperone binding"/>
    <property type="evidence" value="ECO:0007669"/>
    <property type="project" value="TreeGrafter"/>
</dbReference>
<sequence>MPGGTWWLPGRRAPATLYGDNFVIQRSDAGDGQEQGLVRVEGDAAIQPWVPPIEMGLVAIGQTSFRTALAVYRRGLPPEVVETDCSVVEEEWGAREGSACLAMVPLEAPGAGGEEGEREHPRRTGRVRFRCDRCGRVNVKAFNPLAWNYGAVLCRCEGCAVVHLLRDEKGVFGIWRRPEKAVPAAGLLGRLHPSIMQDKEWRSGGFELFDL</sequence>
<dbReference type="PANTHER" id="PTHR20922:SF13">
    <property type="entry name" value="DNL-TYPE ZINC FINGER PROTEIN"/>
    <property type="match status" value="1"/>
</dbReference>
<dbReference type="GO" id="GO:0006457">
    <property type="term" value="P:protein folding"/>
    <property type="evidence" value="ECO:0007669"/>
    <property type="project" value="TreeGrafter"/>
</dbReference>
<dbReference type="InterPro" id="IPR024158">
    <property type="entry name" value="Mt_import_TIM15"/>
</dbReference>
<name>A0A8S1IWI6_9CHLO</name>
<dbReference type="GO" id="GO:0050821">
    <property type="term" value="P:protein stabilization"/>
    <property type="evidence" value="ECO:0007669"/>
    <property type="project" value="TreeGrafter"/>
</dbReference>
<organism evidence="6 7">
    <name type="scientific">Ostreobium quekettii</name>
    <dbReference type="NCBI Taxonomy" id="121088"/>
    <lineage>
        <taxon>Eukaryota</taxon>
        <taxon>Viridiplantae</taxon>
        <taxon>Chlorophyta</taxon>
        <taxon>core chlorophytes</taxon>
        <taxon>Ulvophyceae</taxon>
        <taxon>TCBD clade</taxon>
        <taxon>Bryopsidales</taxon>
        <taxon>Ostreobineae</taxon>
        <taxon>Ostreobiaceae</taxon>
        <taxon>Ostreobium</taxon>
    </lineage>
</organism>
<keyword evidence="2 4" id="KW-0863">Zinc-finger</keyword>
<evidence type="ECO:0000256" key="3">
    <source>
        <dbReference type="ARBA" id="ARBA00022833"/>
    </source>
</evidence>
<feature type="domain" description="DNL-type" evidence="5">
    <location>
        <begin position="120"/>
        <end position="211"/>
    </location>
</feature>
<dbReference type="PROSITE" id="PS51501">
    <property type="entry name" value="ZF_DNL"/>
    <property type="match status" value="1"/>
</dbReference>
<keyword evidence="1" id="KW-0479">Metal-binding</keyword>
<accession>A0A8S1IWI6</accession>
<evidence type="ECO:0000313" key="7">
    <source>
        <dbReference type="Proteomes" id="UP000708148"/>
    </source>
</evidence>
<dbReference type="EMBL" id="CAJHUC010000964">
    <property type="protein sequence ID" value="CAD7699170.1"/>
    <property type="molecule type" value="Genomic_DNA"/>
</dbReference>
<dbReference type="InterPro" id="IPR007853">
    <property type="entry name" value="Znf_DNL-typ"/>
</dbReference>
<dbReference type="Proteomes" id="UP000708148">
    <property type="component" value="Unassembled WGS sequence"/>
</dbReference>
<evidence type="ECO:0000256" key="1">
    <source>
        <dbReference type="ARBA" id="ARBA00022723"/>
    </source>
</evidence>
<comment type="caution">
    <text evidence="6">The sequence shown here is derived from an EMBL/GenBank/DDBJ whole genome shotgun (WGS) entry which is preliminary data.</text>
</comment>
<keyword evidence="7" id="KW-1185">Reference proteome</keyword>
<gene>
    <name evidence="6" type="ORF">OSTQU699_LOCUS4529</name>
</gene>
<evidence type="ECO:0000313" key="6">
    <source>
        <dbReference type="EMBL" id="CAD7699170.1"/>
    </source>
</evidence>
<dbReference type="OrthoDB" id="512667at2759"/>
<evidence type="ECO:0000256" key="4">
    <source>
        <dbReference type="PROSITE-ProRule" id="PRU00834"/>
    </source>
</evidence>
<dbReference type="AlphaFoldDB" id="A0A8S1IWI6"/>
<evidence type="ECO:0000259" key="5">
    <source>
        <dbReference type="PROSITE" id="PS51501"/>
    </source>
</evidence>
<dbReference type="Pfam" id="PF05180">
    <property type="entry name" value="zf-DNL"/>
    <property type="match status" value="1"/>
</dbReference>